<proteinExistence type="predicted"/>
<dbReference type="EMBL" id="BLAB01000001">
    <property type="protein sequence ID" value="GER94341.1"/>
    <property type="molecule type" value="Genomic_DNA"/>
</dbReference>
<dbReference type="Gene3D" id="3.90.20.10">
    <property type="match status" value="1"/>
</dbReference>
<comment type="caution">
    <text evidence="1">The sequence shown here is derived from an EMBL/GenBank/DDBJ whole genome shotgun (WGS) entry which is preliminary data.</text>
</comment>
<organism evidence="1">
    <name type="scientific">hot springs metagenome</name>
    <dbReference type="NCBI Taxonomy" id="433727"/>
    <lineage>
        <taxon>unclassified sequences</taxon>
        <taxon>metagenomes</taxon>
        <taxon>ecological metagenomes</taxon>
    </lineage>
</organism>
<sequence>MKISNRPYTFLPFQSHYCYNSINPDTPRIKEAKAIADEKDREESLTLDKKAIDVLIAKIIPTSKYFESRFDHLQYQINEIKIGIKEFEKRIDSRFEQVNKRFDQIEIKLDKLLEAIDVKIDTGLREKLHRTTFSSGLLIEY</sequence>
<dbReference type="AlphaFoldDB" id="A0A5J4L647"/>
<reference evidence="1" key="1">
    <citation type="submission" date="2019-10" db="EMBL/GenBank/DDBJ databases">
        <title>Metagenomic sequencing of thiosulfate-disproportionating enrichment culture.</title>
        <authorList>
            <person name="Umezawa K."/>
            <person name="Kojima H."/>
            <person name="Fukui M."/>
        </authorList>
    </citation>
    <scope>NUCLEOTIDE SEQUENCE</scope>
    <source>
        <strain evidence="1">45J</strain>
    </source>
</reference>
<accession>A0A5J4L647</accession>
<protein>
    <submittedName>
        <fullName evidence="1">Uncharacterized protein</fullName>
    </submittedName>
</protein>
<evidence type="ECO:0000313" key="1">
    <source>
        <dbReference type="EMBL" id="GER94341.1"/>
    </source>
</evidence>
<gene>
    <name evidence="1" type="ORF">A45J_2102</name>
</gene>
<name>A0A5J4L647_9ZZZZ</name>